<reference evidence="3" key="1">
    <citation type="submission" date="2019-06" db="EMBL/GenBank/DDBJ databases">
        <authorList>
            <person name="Zheng W."/>
        </authorList>
    </citation>
    <scope>NUCLEOTIDE SEQUENCE</scope>
    <source>
        <strain evidence="3">QDHG01</strain>
    </source>
</reference>
<protein>
    <submittedName>
        <fullName evidence="3">Uncharacterized protein</fullName>
    </submittedName>
</protein>
<comment type="caution">
    <text evidence="3">The sequence shown here is derived from an EMBL/GenBank/DDBJ whole genome shotgun (WGS) entry which is preliminary data.</text>
</comment>
<keyword evidence="2" id="KW-0472">Membrane</keyword>
<keyword evidence="4" id="KW-1185">Reference proteome</keyword>
<feature type="region of interest" description="Disordered" evidence="1">
    <location>
        <begin position="211"/>
        <end position="231"/>
    </location>
</feature>
<dbReference type="Proteomes" id="UP000785679">
    <property type="component" value="Unassembled WGS sequence"/>
</dbReference>
<keyword evidence="2" id="KW-0812">Transmembrane</keyword>
<gene>
    <name evidence="3" type="ORF">FGO68_gene5412</name>
</gene>
<evidence type="ECO:0000256" key="2">
    <source>
        <dbReference type="SAM" id="Phobius"/>
    </source>
</evidence>
<dbReference type="AlphaFoldDB" id="A0A8J8SWK3"/>
<feature type="transmembrane region" description="Helical" evidence="2">
    <location>
        <begin position="70"/>
        <end position="97"/>
    </location>
</feature>
<evidence type="ECO:0000313" key="3">
    <source>
        <dbReference type="EMBL" id="TNV72981.1"/>
    </source>
</evidence>
<evidence type="ECO:0000256" key="1">
    <source>
        <dbReference type="SAM" id="MobiDB-lite"/>
    </source>
</evidence>
<organism evidence="3 4">
    <name type="scientific">Halteria grandinella</name>
    <dbReference type="NCBI Taxonomy" id="5974"/>
    <lineage>
        <taxon>Eukaryota</taxon>
        <taxon>Sar</taxon>
        <taxon>Alveolata</taxon>
        <taxon>Ciliophora</taxon>
        <taxon>Intramacronucleata</taxon>
        <taxon>Spirotrichea</taxon>
        <taxon>Stichotrichia</taxon>
        <taxon>Sporadotrichida</taxon>
        <taxon>Halteriidae</taxon>
        <taxon>Halteria</taxon>
    </lineage>
</organism>
<feature type="transmembrane region" description="Helical" evidence="2">
    <location>
        <begin position="39"/>
        <end position="58"/>
    </location>
</feature>
<evidence type="ECO:0000313" key="4">
    <source>
        <dbReference type="Proteomes" id="UP000785679"/>
    </source>
</evidence>
<proteinExistence type="predicted"/>
<dbReference type="EMBL" id="RRYP01020260">
    <property type="protein sequence ID" value="TNV72981.1"/>
    <property type="molecule type" value="Genomic_DNA"/>
</dbReference>
<name>A0A8J8SWK3_HALGN</name>
<sequence length="231" mass="26224">MGEGFSMSDGIAYLQFLSILLTSLPPTRRVSQKLSPQKLKLFALSTMVSVPFVFVLELSSSLQSAAHGLASYACFCCCIIILIFSISSFCIASIIWYQWRMAMLLTTTDTPSMSMRITPPMNAFLKATERPPRMARMPPVRKPETMALQGSSFWRRQIIRQSIELKTPPHMAKEPPRKGARLRTWRRPPRSLWPRGAFQMPLMKYQLEPAITPMEKPTPRSSKMRPGQGDL</sequence>
<keyword evidence="2" id="KW-1133">Transmembrane helix</keyword>
<accession>A0A8J8SWK3</accession>